<dbReference type="InterPro" id="IPR050121">
    <property type="entry name" value="Cytochrome_P450_monoxygenase"/>
</dbReference>
<keyword evidence="6" id="KW-0472">Membrane</keyword>
<dbReference type="InterPro" id="IPR036396">
    <property type="entry name" value="Cyt_P450_sf"/>
</dbReference>
<protein>
    <submittedName>
        <fullName evidence="7">Isotrichodermin C-15 hydroxylase</fullName>
    </submittedName>
</protein>
<dbReference type="OrthoDB" id="1470350at2759"/>
<dbReference type="Gene3D" id="1.10.630.10">
    <property type="entry name" value="Cytochrome P450"/>
    <property type="match status" value="1"/>
</dbReference>
<keyword evidence="5" id="KW-0408">Iron</keyword>
<dbReference type="EMBL" id="CP134185">
    <property type="protein sequence ID" value="WPA97589.1"/>
    <property type="molecule type" value="Genomic_DNA"/>
</dbReference>
<dbReference type="GO" id="GO:0020037">
    <property type="term" value="F:heme binding"/>
    <property type="evidence" value="ECO:0007669"/>
    <property type="project" value="InterPro"/>
</dbReference>
<comment type="cofactor">
    <cofactor evidence="1">
        <name>heme</name>
        <dbReference type="ChEBI" id="CHEBI:30413"/>
    </cofactor>
</comment>
<keyword evidence="10" id="KW-1185">Reference proteome</keyword>
<evidence type="ECO:0000256" key="4">
    <source>
        <dbReference type="ARBA" id="ARBA00022723"/>
    </source>
</evidence>
<proteinExistence type="inferred from homology"/>
<reference evidence="8 10" key="2">
    <citation type="submission" date="2023-09" db="EMBL/GenBank/DDBJ databases">
        <title>Complete-Gapless Cercospora beticola genome.</title>
        <authorList>
            <person name="Wyatt N.A."/>
            <person name="Spanner R.E."/>
            <person name="Bolton M.D."/>
        </authorList>
    </citation>
    <scope>NUCLEOTIDE SEQUENCE [LARGE SCALE GENOMIC DNA]</scope>
    <source>
        <strain evidence="8">Cb09-40</strain>
    </source>
</reference>
<evidence type="ECO:0000256" key="2">
    <source>
        <dbReference type="ARBA" id="ARBA00010617"/>
    </source>
</evidence>
<dbReference type="EMBL" id="LKMD01000100">
    <property type="protein sequence ID" value="PIB00431.1"/>
    <property type="molecule type" value="Genomic_DNA"/>
</dbReference>
<organism evidence="7 9">
    <name type="scientific">Cercospora beticola</name>
    <name type="common">Sugarbeet leaf spot fungus</name>
    <dbReference type="NCBI Taxonomy" id="122368"/>
    <lineage>
        <taxon>Eukaryota</taxon>
        <taxon>Fungi</taxon>
        <taxon>Dikarya</taxon>
        <taxon>Ascomycota</taxon>
        <taxon>Pezizomycotina</taxon>
        <taxon>Dothideomycetes</taxon>
        <taxon>Dothideomycetidae</taxon>
        <taxon>Mycosphaerellales</taxon>
        <taxon>Mycosphaerellaceae</taxon>
        <taxon>Cercospora</taxon>
    </lineage>
</organism>
<dbReference type="GO" id="GO:0004497">
    <property type="term" value="F:monooxygenase activity"/>
    <property type="evidence" value="ECO:0007669"/>
    <property type="project" value="InterPro"/>
</dbReference>
<keyword evidence="6" id="KW-0812">Transmembrane</keyword>
<evidence type="ECO:0000313" key="10">
    <source>
        <dbReference type="Proteomes" id="UP001302367"/>
    </source>
</evidence>
<dbReference type="Proteomes" id="UP000230605">
    <property type="component" value="Chromosome 1"/>
</dbReference>
<evidence type="ECO:0000256" key="1">
    <source>
        <dbReference type="ARBA" id="ARBA00001971"/>
    </source>
</evidence>
<dbReference type="AlphaFoldDB" id="A0A2G5I6K9"/>
<keyword evidence="4" id="KW-0479">Metal-binding</keyword>
<dbReference type="Proteomes" id="UP001302367">
    <property type="component" value="Chromosome 2"/>
</dbReference>
<sequence length="415" mass="47260">MAHSTVSRLLPQSAAQVLLTVVVLVIGYRVTIYIYNIFLHPLRKFPGPLTSAASNWPKIRASTRGDGVFRVVDLHHKYGEVVRTGPNELSFSGNAAYKDIYGHKKAGQRTLVKDPKFYGNPSGEYDIVNGNDEQHARMRRVFTHAFSDKALKRQEPLFLLYVDKLVAKFKELSAKEPERKFNMVQMYNFTTFDIMGDLTFGESLNMLEDTDYHPWVAAMLPAFRFAVYVHVIRCFPLLELFMLKYCISKSTIETMKTHKKFCVDRVDRRLEQKDARPDIWGMVMETEGSVDAGLTKQEQYSNANLVVVVLNRWLSGREFMIAGTETTATILSGITYYLLTNPSKMSRLIEETRSKIRNEDEIGIERLQGLPYLNAVIEEGLRMYPSISYGLARKTPPGAPTFIDGREVPAGYQPI</sequence>
<dbReference type="PANTHER" id="PTHR24305">
    <property type="entry name" value="CYTOCHROME P450"/>
    <property type="match status" value="1"/>
</dbReference>
<comment type="similarity">
    <text evidence="2">Belongs to the cytochrome P450 family.</text>
</comment>
<dbReference type="PANTHER" id="PTHR24305:SF210">
    <property type="entry name" value="CYTOCHROME P450 MONOOXYGENASE ASQL-RELATED"/>
    <property type="match status" value="1"/>
</dbReference>
<evidence type="ECO:0000256" key="3">
    <source>
        <dbReference type="ARBA" id="ARBA00022617"/>
    </source>
</evidence>
<gene>
    <name evidence="7" type="ORF">CB0940_02248</name>
    <name evidence="8" type="ORF">RHO25_002199</name>
</gene>
<evidence type="ECO:0000256" key="6">
    <source>
        <dbReference type="SAM" id="Phobius"/>
    </source>
</evidence>
<evidence type="ECO:0000313" key="9">
    <source>
        <dbReference type="Proteomes" id="UP000230605"/>
    </source>
</evidence>
<dbReference type="Pfam" id="PF00067">
    <property type="entry name" value="p450"/>
    <property type="match status" value="1"/>
</dbReference>
<dbReference type="InterPro" id="IPR001128">
    <property type="entry name" value="Cyt_P450"/>
</dbReference>
<dbReference type="SUPFAM" id="SSF48264">
    <property type="entry name" value="Cytochrome P450"/>
    <property type="match status" value="1"/>
</dbReference>
<reference evidence="7 9" key="1">
    <citation type="submission" date="2015-10" db="EMBL/GenBank/DDBJ databases">
        <title>The cercosporin biosynthetic gene cluster was horizontally transferred to several fungal lineages and shown to be expanded in Cercospora beticola based on microsynteny with recipient genomes.</title>
        <authorList>
            <person name="De Jonge R."/>
            <person name="Ebert M.K."/>
            <person name="Suttle J.C."/>
            <person name="Jurick Ii W.M."/>
            <person name="Secor G.A."/>
            <person name="Thomma B.P."/>
            <person name="Van De Peer Y."/>
            <person name="Bolton M.D."/>
        </authorList>
    </citation>
    <scope>NUCLEOTIDE SEQUENCE [LARGE SCALE GENOMIC DNA]</scope>
    <source>
        <strain evidence="7 9">09-40</strain>
    </source>
</reference>
<feature type="transmembrane region" description="Helical" evidence="6">
    <location>
        <begin position="14"/>
        <end position="35"/>
    </location>
</feature>
<evidence type="ECO:0000313" key="7">
    <source>
        <dbReference type="EMBL" id="PIB00431.1"/>
    </source>
</evidence>
<evidence type="ECO:0000313" key="8">
    <source>
        <dbReference type="EMBL" id="WPA97589.1"/>
    </source>
</evidence>
<evidence type="ECO:0000256" key="5">
    <source>
        <dbReference type="ARBA" id="ARBA00023004"/>
    </source>
</evidence>
<dbReference type="GO" id="GO:0016705">
    <property type="term" value="F:oxidoreductase activity, acting on paired donors, with incorporation or reduction of molecular oxygen"/>
    <property type="evidence" value="ECO:0007669"/>
    <property type="project" value="InterPro"/>
</dbReference>
<keyword evidence="3" id="KW-0349">Heme</keyword>
<dbReference type="CDD" id="cd11058">
    <property type="entry name" value="CYP60B-like"/>
    <property type="match status" value="1"/>
</dbReference>
<keyword evidence="6" id="KW-1133">Transmembrane helix</keyword>
<accession>A0A2G5I6K9</accession>
<dbReference type="GO" id="GO:0005506">
    <property type="term" value="F:iron ion binding"/>
    <property type="evidence" value="ECO:0007669"/>
    <property type="project" value="InterPro"/>
</dbReference>
<name>A0A2G5I6K9_CERBT</name>